<keyword evidence="1" id="KW-0812">Transmembrane</keyword>
<keyword evidence="1" id="KW-1133">Transmembrane helix</keyword>
<feature type="transmembrane region" description="Helical" evidence="1">
    <location>
        <begin position="29"/>
        <end position="53"/>
    </location>
</feature>
<comment type="caution">
    <text evidence="3">The sequence shown here is derived from an EMBL/GenBank/DDBJ whole genome shotgun (WGS) entry which is preliminary data.</text>
</comment>
<dbReference type="EMBL" id="JACHKF010000001">
    <property type="protein sequence ID" value="MBB6571463.1"/>
    <property type="molecule type" value="Genomic_DNA"/>
</dbReference>
<proteinExistence type="predicted"/>
<reference evidence="2 5" key="2">
    <citation type="submission" date="2020-08" db="EMBL/GenBank/DDBJ databases">
        <title>Sequencing the genomes of 1000 actinobacteria strains.</title>
        <authorList>
            <person name="Klenk H.-P."/>
        </authorList>
    </citation>
    <scope>NUCLEOTIDE SEQUENCE [LARGE SCALE GENOMIC DNA]</scope>
    <source>
        <strain evidence="2 5">DSM 15626</strain>
    </source>
</reference>
<gene>
    <name evidence="2" type="ORF">HNR71_007100</name>
    <name evidence="3" type="ORF">HPO96_28090</name>
</gene>
<name>A0A7Y4L4D8_9ACTN</name>
<protein>
    <recommendedName>
        <fullName evidence="6">PH (Pleckstrin Homology) domain-containing protein</fullName>
    </recommendedName>
</protein>
<organism evidence="3 4">
    <name type="scientific">Kribbella sandramycini</name>
    <dbReference type="NCBI Taxonomy" id="60450"/>
    <lineage>
        <taxon>Bacteria</taxon>
        <taxon>Bacillati</taxon>
        <taxon>Actinomycetota</taxon>
        <taxon>Actinomycetes</taxon>
        <taxon>Propionibacteriales</taxon>
        <taxon>Kribbellaceae</taxon>
        <taxon>Kribbella</taxon>
    </lineage>
</organism>
<dbReference type="RefSeq" id="WP_171677376.1">
    <property type="nucleotide sequence ID" value="NZ_BAAAGT010000016.1"/>
</dbReference>
<dbReference type="AlphaFoldDB" id="A0A7Y4L4D8"/>
<evidence type="ECO:0000256" key="1">
    <source>
        <dbReference type="SAM" id="Phobius"/>
    </source>
</evidence>
<evidence type="ECO:0000313" key="4">
    <source>
        <dbReference type="Proteomes" id="UP000534306"/>
    </source>
</evidence>
<feature type="transmembrane region" description="Helical" evidence="1">
    <location>
        <begin position="65"/>
        <end position="84"/>
    </location>
</feature>
<evidence type="ECO:0008006" key="6">
    <source>
        <dbReference type="Google" id="ProtNLM"/>
    </source>
</evidence>
<keyword evidence="4" id="KW-1185">Reference proteome</keyword>
<keyword evidence="1" id="KW-0472">Membrane</keyword>
<sequence>MSTPQRLGEAGPEVWDAEFRRTGRVEFPIGKWAAATGGTLIAWTTALGFFTWRLTQVWSDGGFTVVYRSALVLFVLTMATRAALRVFRGANRLLVDTTGITLQGDSVPWHDITTIEPPRRPFLDAQRVRVKSPDTDLDITRAAVRNLPALTPWLQQLHAELGRQPEAEPGLEGLRGPLE</sequence>
<accession>A0A7Y4L4D8</accession>
<evidence type="ECO:0000313" key="3">
    <source>
        <dbReference type="EMBL" id="NOL44114.1"/>
    </source>
</evidence>
<dbReference type="EMBL" id="JABJRC010000008">
    <property type="protein sequence ID" value="NOL44114.1"/>
    <property type="molecule type" value="Genomic_DNA"/>
</dbReference>
<reference evidence="3 4" key="1">
    <citation type="submission" date="2020-05" db="EMBL/GenBank/DDBJ databases">
        <title>Genome sequence of Kribbella sandramycini ATCC 39419.</title>
        <authorList>
            <person name="Maclea K.S."/>
            <person name="Fair J.L."/>
        </authorList>
    </citation>
    <scope>NUCLEOTIDE SEQUENCE [LARGE SCALE GENOMIC DNA]</scope>
    <source>
        <strain evidence="3 4">ATCC 39419</strain>
    </source>
</reference>
<evidence type="ECO:0000313" key="2">
    <source>
        <dbReference type="EMBL" id="MBB6571463.1"/>
    </source>
</evidence>
<evidence type="ECO:0000313" key="5">
    <source>
        <dbReference type="Proteomes" id="UP000553957"/>
    </source>
</evidence>
<dbReference type="Proteomes" id="UP000534306">
    <property type="component" value="Unassembled WGS sequence"/>
</dbReference>
<dbReference type="Proteomes" id="UP000553957">
    <property type="component" value="Unassembled WGS sequence"/>
</dbReference>